<proteinExistence type="predicted"/>
<dbReference type="Proteomes" id="UP000503462">
    <property type="component" value="Chromosome 5"/>
</dbReference>
<protein>
    <submittedName>
        <fullName evidence="2">Uncharacterized protein</fullName>
    </submittedName>
</protein>
<feature type="compositionally biased region" description="Basic and acidic residues" evidence="1">
    <location>
        <begin position="514"/>
        <end position="529"/>
    </location>
</feature>
<feature type="region of interest" description="Disordered" evidence="1">
    <location>
        <begin position="514"/>
        <end position="537"/>
    </location>
</feature>
<organism evidence="2 3">
    <name type="scientific">Peltaster fructicola</name>
    <dbReference type="NCBI Taxonomy" id="286661"/>
    <lineage>
        <taxon>Eukaryota</taxon>
        <taxon>Fungi</taxon>
        <taxon>Dikarya</taxon>
        <taxon>Ascomycota</taxon>
        <taxon>Pezizomycotina</taxon>
        <taxon>Dothideomycetes</taxon>
        <taxon>Dothideomycetes incertae sedis</taxon>
        <taxon>Peltaster</taxon>
    </lineage>
</organism>
<dbReference type="AlphaFoldDB" id="A0A6H0Y441"/>
<evidence type="ECO:0000256" key="1">
    <source>
        <dbReference type="SAM" id="MobiDB-lite"/>
    </source>
</evidence>
<accession>A0A6H0Y441</accession>
<name>A0A6H0Y441_9PEZI</name>
<reference evidence="2 3" key="1">
    <citation type="journal article" date="2016" name="Sci. Rep.">
        <title>Peltaster fructicola genome reveals evolution from an invasive phytopathogen to an ectophytic parasite.</title>
        <authorList>
            <person name="Xu C."/>
            <person name="Chen H."/>
            <person name="Gleason M.L."/>
            <person name="Xu J.R."/>
            <person name="Liu H."/>
            <person name="Zhang R."/>
            <person name="Sun G."/>
        </authorList>
    </citation>
    <scope>NUCLEOTIDE SEQUENCE [LARGE SCALE GENOMIC DNA]</scope>
    <source>
        <strain evidence="2 3">LNHT1506</strain>
    </source>
</reference>
<evidence type="ECO:0000313" key="2">
    <source>
        <dbReference type="EMBL" id="QIX01773.1"/>
    </source>
</evidence>
<sequence length="537" mass="60128">MADRSSQSHETACPYRPTQQETATTEQPGHPFIAFKHFVDDQFRAITQLTSFADLRQKMQAASEAQTQHERAAHFRWTGRDVSPDHDEMMVQRMDGIDQNAAFDATLMLIREASKRNASVDPSKIEALYHDNEFLVFEHDRFAGPLLSFGGACYYMPETSDNLPSTASLFGRWPLPAPRFLSIDWFKNSVYSPVNIEADDAAWGSSHCPGKWRIAFEDLLCETLSKSSPRPPEDGHRPNHPGNVQFAWAGPGIDWMLSLYCRGILPPHPSLSSIKGRDNFGVLEHVRQTWSSLAGSWAPMSAEKEFAALARAVASPPAPANTFVVRVEAQPHHTPPPVRLGSDKFFEELRFRGSHFSSADAYHFWQCISNERADDAAKLIVAWEGKGRDVEELIDDEDIVLDYLEMNTAPELWPLCEALEKAHSELLFKQASYAAELEATRSTLADRERIDPIARVEQPKTEDLSHLAAQASPGILAALTTTQTTRMPDGSVTTKVVLKKRFADGREEITESVKVEYPEQAADAKDSSSKPRGWFWS</sequence>
<dbReference type="OrthoDB" id="4586300at2759"/>
<feature type="region of interest" description="Disordered" evidence="1">
    <location>
        <begin position="1"/>
        <end position="25"/>
    </location>
</feature>
<evidence type="ECO:0000313" key="3">
    <source>
        <dbReference type="Proteomes" id="UP000503462"/>
    </source>
</evidence>
<gene>
    <name evidence="2" type="ORF">AMS68_007290</name>
</gene>
<keyword evidence="3" id="KW-1185">Reference proteome</keyword>
<dbReference type="EMBL" id="CP051143">
    <property type="protein sequence ID" value="QIX01773.1"/>
    <property type="molecule type" value="Genomic_DNA"/>
</dbReference>